<evidence type="ECO:0000256" key="3">
    <source>
        <dbReference type="ARBA" id="ARBA00022679"/>
    </source>
</evidence>
<dbReference type="InterPro" id="IPR006323">
    <property type="entry name" value="Phosphonoacetald_hydro"/>
</dbReference>
<dbReference type="HAMAP" id="MF_01376">
    <property type="entry name" value="PhnW_aminotrans_5"/>
    <property type="match status" value="1"/>
</dbReference>
<keyword evidence="7" id="KW-0378">Hydrolase</keyword>
<evidence type="ECO:0000313" key="10">
    <source>
        <dbReference type="EMBL" id="NLR17324.1"/>
    </source>
</evidence>
<dbReference type="Pfam" id="PF00702">
    <property type="entry name" value="Hydrolase"/>
    <property type="match status" value="1"/>
</dbReference>
<dbReference type="Pfam" id="PF00266">
    <property type="entry name" value="Aminotran_5"/>
    <property type="match status" value="1"/>
</dbReference>
<dbReference type="InterPro" id="IPR015421">
    <property type="entry name" value="PyrdxlP-dep_Trfase_major"/>
</dbReference>
<dbReference type="PANTHER" id="PTHR42778:SF1">
    <property type="entry name" value="2-AMINOETHYLPHOSPHONATE--PYRUVATE TRANSAMINASE"/>
    <property type="match status" value="1"/>
</dbReference>
<dbReference type="Gene3D" id="3.40.50.1000">
    <property type="entry name" value="HAD superfamily/HAD-like"/>
    <property type="match status" value="1"/>
</dbReference>
<evidence type="ECO:0000256" key="4">
    <source>
        <dbReference type="ARBA" id="ARBA00022898"/>
    </source>
</evidence>
<evidence type="ECO:0000259" key="9">
    <source>
        <dbReference type="Pfam" id="PF00266"/>
    </source>
</evidence>
<feature type="modified residue" description="N6-(pyridoxal phosphate)lysine" evidence="8">
    <location>
        <position position="453"/>
    </location>
</feature>
<dbReference type="Gene3D" id="1.10.150.240">
    <property type="entry name" value="Putative phosphatase, domain 2"/>
    <property type="match status" value="1"/>
</dbReference>
<accession>A0ABX1KTS9</accession>
<dbReference type="Proteomes" id="UP000763447">
    <property type="component" value="Unassembled WGS sequence"/>
</dbReference>
<dbReference type="SFLD" id="SFLDS00003">
    <property type="entry name" value="Haloacid_Dehalogenase"/>
    <property type="match status" value="1"/>
</dbReference>
<feature type="active site" description="Nucleophile" evidence="7">
    <location>
        <position position="8"/>
    </location>
</feature>
<dbReference type="SUPFAM" id="SSF56784">
    <property type="entry name" value="HAD-like"/>
    <property type="match status" value="1"/>
</dbReference>
<keyword evidence="4 8" id="KW-0663">Pyridoxal phosphate</keyword>
<keyword evidence="3 8" id="KW-0808">Transferase</keyword>
<dbReference type="EMBL" id="JAAXLJ010000001">
    <property type="protein sequence ID" value="NLR17324.1"/>
    <property type="molecule type" value="Genomic_DNA"/>
</dbReference>
<dbReference type="NCBIfam" id="NF010006">
    <property type="entry name" value="PRK13479.1"/>
    <property type="match status" value="1"/>
</dbReference>
<dbReference type="Gene3D" id="3.40.640.10">
    <property type="entry name" value="Type I PLP-dependent aspartate aminotransferase-like (Major domain)"/>
    <property type="match status" value="1"/>
</dbReference>
<dbReference type="Gene3D" id="3.90.1150.10">
    <property type="entry name" value="Aspartate Aminotransferase, domain 1"/>
    <property type="match status" value="1"/>
</dbReference>
<comment type="similarity">
    <text evidence="7">Belongs to the HAD-like hydrolase superfamily. PhnX family.</text>
</comment>
<dbReference type="EC" id="2.6.1.37" evidence="8"/>
<feature type="binding site" evidence="7">
    <location>
        <position position="183"/>
    </location>
    <ligand>
        <name>Mg(2+)</name>
        <dbReference type="ChEBI" id="CHEBI:18420"/>
    </ligand>
</feature>
<feature type="active site" description="Schiff-base intermediate with substrate" evidence="7">
    <location>
        <position position="49"/>
    </location>
</feature>
<comment type="cofactor">
    <cofactor evidence="7">
        <name>Mg(2+)</name>
        <dbReference type="ChEBI" id="CHEBI:18420"/>
    </cofactor>
    <text evidence="7">Binds 1 Mg(2+) ion per subunit.</text>
</comment>
<evidence type="ECO:0000256" key="8">
    <source>
        <dbReference type="HAMAP-Rule" id="MF_01376"/>
    </source>
</evidence>
<keyword evidence="11" id="KW-1185">Reference proteome</keyword>
<feature type="binding site" evidence="7">
    <location>
        <position position="10"/>
    </location>
    <ligand>
        <name>Mg(2+)</name>
        <dbReference type="ChEBI" id="CHEBI:18420"/>
    </ligand>
</feature>
<feature type="binding site" evidence="7">
    <location>
        <position position="8"/>
    </location>
    <ligand>
        <name>Mg(2+)</name>
        <dbReference type="ChEBI" id="CHEBI:18420"/>
    </ligand>
</feature>
<evidence type="ECO:0000256" key="2">
    <source>
        <dbReference type="ARBA" id="ARBA00022576"/>
    </source>
</evidence>
<keyword evidence="7" id="KW-0704">Schiff base</keyword>
<proteinExistence type="inferred from homology"/>
<dbReference type="NCBIfam" id="TIGR01422">
    <property type="entry name" value="phosphonatase"/>
    <property type="match status" value="1"/>
</dbReference>
<evidence type="ECO:0000256" key="1">
    <source>
        <dbReference type="ARBA" id="ARBA00001933"/>
    </source>
</evidence>
<evidence type="ECO:0000256" key="6">
    <source>
        <dbReference type="ARBA" id="ARBA00049460"/>
    </source>
</evidence>
<dbReference type="InterPro" id="IPR012703">
    <property type="entry name" value="NH2EtPonate_pyrv_transaminase"/>
</dbReference>
<gene>
    <name evidence="8 10" type="primary">phnW</name>
    <name evidence="7" type="synonym">phnX</name>
    <name evidence="10" type="ORF">HC026_00160</name>
</gene>
<comment type="similarity">
    <text evidence="8">Belongs to the class-V pyridoxal-phosphate-dependent aminotransferase family. PhnW subfamily.</text>
</comment>
<protein>
    <recommendedName>
        <fullName evidence="7 8">Multifunctional fusion protein</fullName>
    </recommendedName>
    <domain>
        <recommendedName>
            <fullName evidence="8">2-aminoethylphosphonate--pyruvate transaminase</fullName>
            <ecNumber evidence="8">2.6.1.37</ecNumber>
        </recommendedName>
        <alternativeName>
            <fullName evidence="8">2-aminoethylphosphonate aminotransferase</fullName>
        </alternativeName>
        <alternativeName>
            <fullName evidence="8">AEP transaminase</fullName>
            <shortName evidence="8">AEPT</shortName>
        </alternativeName>
    </domain>
    <domain>
        <recommendedName>
            <fullName evidence="7">Phosphonoacetaldehyde hydrolase</fullName>
            <shortName evidence="7">Phosphonatase</shortName>
            <ecNumber evidence="7">3.11.1.1</ecNumber>
        </recommendedName>
        <alternativeName>
            <fullName evidence="7">Phosphonoacetaldehyde phosphonohydrolase</fullName>
        </alternativeName>
    </domain>
</protein>
<dbReference type="InterPro" id="IPR015422">
    <property type="entry name" value="PyrdxlP-dep_Trfase_small"/>
</dbReference>
<comment type="catalytic activity">
    <reaction evidence="6 8">
        <text>(2-aminoethyl)phosphonate + pyruvate = phosphonoacetaldehyde + L-alanine</text>
        <dbReference type="Rhea" id="RHEA:17021"/>
        <dbReference type="ChEBI" id="CHEBI:15361"/>
        <dbReference type="ChEBI" id="CHEBI:57418"/>
        <dbReference type="ChEBI" id="CHEBI:57972"/>
        <dbReference type="ChEBI" id="CHEBI:58383"/>
        <dbReference type="EC" id="2.6.1.37"/>
    </reaction>
</comment>
<dbReference type="SUPFAM" id="SSF53383">
    <property type="entry name" value="PLP-dependent transferases"/>
    <property type="match status" value="1"/>
</dbReference>
<dbReference type="PANTHER" id="PTHR42778">
    <property type="entry name" value="2-AMINOETHYLPHOSPHONATE--PYRUVATE TRANSAMINASE"/>
    <property type="match status" value="1"/>
</dbReference>
<sequence length="631" mass="69731">MIEAIVLDWAGTTVDYGSRAPIIAFQKAFAQFDIELTEDTIRQDVGLDKMTHVRKILQTPEIANSWETKHPTVPLAKAAEEIYAQFQVEINRVLAETAQLKPGMTELIKFAKAHHIQLATTTGYTQAMLDRILPLASKQGYAPLYNITSEQTNLIGRPKPDMVELAMKKMGISDPSHVIKVGDTVNDILEGKSAGTISIGVVDGGNLIGLSQQEVAHLSIEQRDRYHARATAILKEAGADEIINNIADLIPLIESIDDQQHEMPLLLTPGPLTTSFTVKETMLVDHGTWDDDYKELTQWVRRELVTVGHASEDDYTAVLMQGSGSFGVEAAIGTAVPKENATLLIAANGAYGERMIEIADYLAIPHVDLKVDEDQTVTLDAVEKALAAHPEVTHFAMVHCETTTGILNPIESIIPVLADKGIITLVDAMSSFGGVPIDLTQFKVDYLITSSNKCVQGVPGFSIVLAKKNTLSTTEGNARSLALDLYAQYRTFEDHDGKWRFTSPTHVVYAFAEALRELEQEGGVTARTHRYQTNETLLREGMQNLGYELVIDKTVQSPIITSFKFPTTDFNFRAFYEYLKDRGFIIYPGKVSKCDSFRIGNIGEVSADDISRLLNLIKTYTEEELKIPVSR</sequence>
<comment type="function">
    <text evidence="8">Involved in phosphonate degradation.</text>
</comment>
<dbReference type="NCBIfam" id="TIGR03301">
    <property type="entry name" value="PhnW-AepZ"/>
    <property type="match status" value="1"/>
</dbReference>
<dbReference type="InterPro" id="IPR000192">
    <property type="entry name" value="Aminotrans_V_dom"/>
</dbReference>
<dbReference type="HAMAP" id="MF_01375">
    <property type="entry name" value="PhnX"/>
    <property type="match status" value="1"/>
</dbReference>
<evidence type="ECO:0000256" key="5">
    <source>
        <dbReference type="ARBA" id="ARBA00023317"/>
    </source>
</evidence>
<evidence type="ECO:0000256" key="7">
    <source>
        <dbReference type="HAMAP-Rule" id="MF_01375"/>
    </source>
</evidence>
<name>A0ABX1KTS9_9LACO</name>
<dbReference type="NCBIfam" id="TIGR02326">
    <property type="entry name" value="transamin_PhnW"/>
    <property type="match status" value="1"/>
</dbReference>
<dbReference type="InterPro" id="IPR023214">
    <property type="entry name" value="HAD_sf"/>
</dbReference>
<keyword evidence="5 8" id="KW-0670">Pyruvate</keyword>
<comment type="subunit">
    <text evidence="8">Homodimer.</text>
</comment>
<organism evidence="10 11">
    <name type="scientific">Secundilactobacillus angelensis</name>
    <dbReference type="NCBI Taxonomy" id="2722706"/>
    <lineage>
        <taxon>Bacteria</taxon>
        <taxon>Bacillati</taxon>
        <taxon>Bacillota</taxon>
        <taxon>Bacilli</taxon>
        <taxon>Lactobacillales</taxon>
        <taxon>Lactobacillaceae</taxon>
        <taxon>Secundilactobacillus</taxon>
    </lineage>
</organism>
<comment type="caution">
    <text evidence="10">The sequence shown here is derived from an EMBL/GenBank/DDBJ whole genome shotgun (WGS) entry which is preliminary data.</text>
</comment>
<comment type="catalytic activity">
    <reaction evidence="7">
        <text>phosphonoacetaldehyde + H2O = acetaldehyde + phosphate + H(+)</text>
        <dbReference type="Rhea" id="RHEA:18905"/>
        <dbReference type="ChEBI" id="CHEBI:15343"/>
        <dbReference type="ChEBI" id="CHEBI:15377"/>
        <dbReference type="ChEBI" id="CHEBI:15378"/>
        <dbReference type="ChEBI" id="CHEBI:43474"/>
        <dbReference type="ChEBI" id="CHEBI:58383"/>
        <dbReference type="EC" id="3.11.1.1"/>
    </reaction>
</comment>
<dbReference type="EC" id="3.11.1.1" evidence="7"/>
<keyword evidence="2 8" id="KW-0032">Aminotransferase</keyword>
<dbReference type="GO" id="GO:0047304">
    <property type="term" value="F:2-aminoethylphosphonate-pyruvate transaminase activity"/>
    <property type="evidence" value="ECO:0007669"/>
    <property type="project" value="UniProtKB-EC"/>
</dbReference>
<dbReference type="InterPro" id="IPR015424">
    <property type="entry name" value="PyrdxlP-dep_Trfase"/>
</dbReference>
<dbReference type="InterPro" id="IPR023198">
    <property type="entry name" value="PGP-like_dom2"/>
</dbReference>
<keyword evidence="7" id="KW-0479">Metal-binding</keyword>
<dbReference type="InterPro" id="IPR036412">
    <property type="entry name" value="HAD-like_sf"/>
</dbReference>
<evidence type="ECO:0000313" key="11">
    <source>
        <dbReference type="Proteomes" id="UP000763447"/>
    </source>
</evidence>
<feature type="domain" description="Aminotransferase class V" evidence="9">
    <location>
        <begin position="338"/>
        <end position="589"/>
    </location>
</feature>
<reference evidence="10 11" key="1">
    <citation type="submission" date="2020-04" db="EMBL/GenBank/DDBJ databases">
        <title>A novel species of genus Lactobacillus that was isolated from fermented food Zha-chili.</title>
        <authorList>
            <person name="Zhang Z."/>
        </authorList>
    </citation>
    <scope>NUCLEOTIDE SEQUENCE [LARGE SCALE GENOMIC DNA]</scope>
    <source>
        <strain evidence="11">HBUAS51383</strain>
    </source>
</reference>
<comment type="cofactor">
    <cofactor evidence="1 8">
        <name>pyridoxal 5'-phosphate</name>
        <dbReference type="ChEBI" id="CHEBI:597326"/>
    </cofactor>
</comment>
<keyword evidence="7" id="KW-0460">Magnesium</keyword>
<dbReference type="SFLD" id="SFLDG01129">
    <property type="entry name" value="C1.5:_HAD__Beta-PGM__Phosphata"/>
    <property type="match status" value="1"/>
</dbReference>